<sequence>MKLTTAFLPLLATLTTATPTNSSLFEEVSLIPADVGPAFTNGSSLQVATPPGQKRGNGWVGIYYCRNNGWRAPCAHTWIKINQCMNFPRGWDNNINSFGPDPGSHYCILHSQPGCKGGEPKFRIKHPGTAKTSEYGIDRTVSSVRCNY</sequence>
<dbReference type="Proteomes" id="UP000325902">
    <property type="component" value="Unassembled WGS sequence"/>
</dbReference>
<keyword evidence="4" id="KW-1185">Reference proteome</keyword>
<name>A0A5N5D6G2_9PEZI</name>
<evidence type="ECO:0000313" key="3">
    <source>
        <dbReference type="EMBL" id="KAF9629340.1"/>
    </source>
</evidence>
<dbReference type="AlphaFoldDB" id="A0A5N5D6G2"/>
<proteinExistence type="predicted"/>
<evidence type="ECO:0000313" key="2">
    <source>
        <dbReference type="EMBL" id="KAB2573201.1"/>
    </source>
</evidence>
<protein>
    <submittedName>
        <fullName evidence="3">Carbonyl reductase protein</fullName>
    </submittedName>
</protein>
<evidence type="ECO:0000256" key="1">
    <source>
        <dbReference type="SAM" id="SignalP"/>
    </source>
</evidence>
<keyword evidence="1" id="KW-0732">Signal</keyword>
<accession>A0A5N5D6G2</accession>
<gene>
    <name evidence="3" type="ORF">BFW01_g10543</name>
    <name evidence="2" type="ORF">DBV05_g8160</name>
</gene>
<dbReference type="Proteomes" id="UP000627934">
    <property type="component" value="Unassembled WGS sequence"/>
</dbReference>
<feature type="chain" id="PRO_5038308139" evidence="1">
    <location>
        <begin position="18"/>
        <end position="148"/>
    </location>
</feature>
<dbReference type="OrthoDB" id="2910287at2759"/>
<reference evidence="3" key="1">
    <citation type="submission" date="2016-08" db="EMBL/GenBank/DDBJ databases">
        <authorList>
            <person name="Yan J."/>
        </authorList>
    </citation>
    <scope>NUCLEOTIDE SEQUENCE</scope>
    <source>
        <strain evidence="3">CSS-01s</strain>
    </source>
</reference>
<dbReference type="EMBL" id="VCHE01000063">
    <property type="protein sequence ID" value="KAB2573201.1"/>
    <property type="molecule type" value="Genomic_DNA"/>
</dbReference>
<feature type="signal peptide" evidence="1">
    <location>
        <begin position="1"/>
        <end position="17"/>
    </location>
</feature>
<evidence type="ECO:0000313" key="4">
    <source>
        <dbReference type="Proteomes" id="UP000325902"/>
    </source>
</evidence>
<dbReference type="EMBL" id="MDYX01000024">
    <property type="protein sequence ID" value="KAF9629340.1"/>
    <property type="molecule type" value="Genomic_DNA"/>
</dbReference>
<reference evidence="3" key="2">
    <citation type="journal article" date="2018" name="DNA Res.">
        <title>Comparative genome and transcriptome analyses reveal adaptations to opportunistic infections in woody plant degrading pathogens of Botryosphaeriaceae.</title>
        <authorList>
            <person name="Yan J.Y."/>
            <person name="Zhao W.S."/>
            <person name="Chen Z."/>
            <person name="Xing Q.K."/>
            <person name="Zhang W."/>
            <person name="Chethana K.W.T."/>
            <person name="Xue M.F."/>
            <person name="Xu J.P."/>
            <person name="Phillips A.J.L."/>
            <person name="Wang Y."/>
            <person name="Liu J.H."/>
            <person name="Liu M."/>
            <person name="Zhou Y."/>
            <person name="Jayawardena R.S."/>
            <person name="Manawasinghe I.S."/>
            <person name="Huang J.B."/>
            <person name="Qiao G.H."/>
            <person name="Fu C.Y."/>
            <person name="Guo F.F."/>
            <person name="Dissanayake A.J."/>
            <person name="Peng Y.L."/>
            <person name="Hyde K.D."/>
            <person name="Li X.H."/>
        </authorList>
    </citation>
    <scope>NUCLEOTIDE SEQUENCE</scope>
    <source>
        <strain evidence="3">CSS-01s</strain>
    </source>
</reference>
<reference evidence="2 4" key="3">
    <citation type="journal article" date="2019" name="Sci. Rep.">
        <title>A multi-omics analysis of the grapevine pathogen Lasiodiplodia theobromae reveals that temperature affects the expression of virulence- and pathogenicity-related genes.</title>
        <authorList>
            <person name="Felix C."/>
            <person name="Meneses R."/>
            <person name="Goncalves M.F.M."/>
            <person name="Tilleman L."/>
            <person name="Duarte A.S."/>
            <person name="Jorrin-Novo J.V."/>
            <person name="Van de Peer Y."/>
            <person name="Deforce D."/>
            <person name="Van Nieuwerburgh F."/>
            <person name="Esteves A.C."/>
            <person name="Alves A."/>
        </authorList>
    </citation>
    <scope>NUCLEOTIDE SEQUENCE [LARGE SCALE GENOMIC DNA]</scope>
    <source>
        <strain evidence="2 4">LA-SOL3</strain>
    </source>
</reference>
<comment type="caution">
    <text evidence="2">The sequence shown here is derived from an EMBL/GenBank/DDBJ whole genome shotgun (WGS) entry which is preliminary data.</text>
</comment>
<organism evidence="2 4">
    <name type="scientific">Lasiodiplodia theobromae</name>
    <dbReference type="NCBI Taxonomy" id="45133"/>
    <lineage>
        <taxon>Eukaryota</taxon>
        <taxon>Fungi</taxon>
        <taxon>Dikarya</taxon>
        <taxon>Ascomycota</taxon>
        <taxon>Pezizomycotina</taxon>
        <taxon>Dothideomycetes</taxon>
        <taxon>Dothideomycetes incertae sedis</taxon>
        <taxon>Botryosphaeriales</taxon>
        <taxon>Botryosphaeriaceae</taxon>
        <taxon>Lasiodiplodia</taxon>
    </lineage>
</organism>